<dbReference type="Gene3D" id="6.10.250.3410">
    <property type="entry name" value="DBF zinc finger"/>
    <property type="match status" value="1"/>
</dbReference>
<dbReference type="InterPro" id="IPR036420">
    <property type="entry name" value="BRCT_dom_sf"/>
</dbReference>
<evidence type="ECO:0000256" key="1">
    <source>
        <dbReference type="ARBA" id="ARBA00022723"/>
    </source>
</evidence>
<dbReference type="GeneID" id="8299068"/>
<feature type="region of interest" description="Disordered" evidence="5">
    <location>
        <begin position="1"/>
        <end position="86"/>
    </location>
</feature>
<dbReference type="Pfam" id="PF07535">
    <property type="entry name" value="zf-DBF"/>
    <property type="match status" value="1"/>
</dbReference>
<dbReference type="HOGENOM" id="CLU_023948_0_0_1"/>
<dbReference type="GO" id="GO:1901987">
    <property type="term" value="P:regulation of cell cycle phase transition"/>
    <property type="evidence" value="ECO:0007669"/>
    <property type="project" value="TreeGrafter"/>
</dbReference>
<dbReference type="InterPro" id="IPR055116">
    <property type="entry name" value="DBF4_BRCT"/>
</dbReference>
<keyword evidence="2 4" id="KW-0863">Zinc-finger</keyword>
<dbReference type="InterPro" id="IPR051590">
    <property type="entry name" value="Replication_Regulatory_Kinase"/>
</dbReference>
<evidence type="ECO:0000313" key="8">
    <source>
        <dbReference type="Proteomes" id="UP000002037"/>
    </source>
</evidence>
<dbReference type="InterPro" id="IPR013939">
    <property type="entry name" value="Regulatory_Dfp1/Him1"/>
</dbReference>
<evidence type="ECO:0000256" key="4">
    <source>
        <dbReference type="PROSITE-ProRule" id="PRU00600"/>
    </source>
</evidence>
<dbReference type="OrthoDB" id="21380at2759"/>
<dbReference type="eggNOG" id="KOG4139">
    <property type="taxonomic scope" value="Eukaryota"/>
</dbReference>
<keyword evidence="1" id="KW-0479">Metal-binding</keyword>
<dbReference type="GO" id="GO:0003676">
    <property type="term" value="F:nucleic acid binding"/>
    <property type="evidence" value="ECO:0007669"/>
    <property type="project" value="InterPro"/>
</dbReference>
<evidence type="ECO:0000256" key="2">
    <source>
        <dbReference type="ARBA" id="ARBA00022771"/>
    </source>
</evidence>
<dbReference type="InterPro" id="IPR038545">
    <property type="entry name" value="Znf_DBF_sf"/>
</dbReference>
<dbReference type="GO" id="GO:0010571">
    <property type="term" value="P:positive regulation of nuclear cell cycle DNA replication"/>
    <property type="evidence" value="ECO:0007669"/>
    <property type="project" value="TreeGrafter"/>
</dbReference>
<evidence type="ECO:0000256" key="3">
    <source>
        <dbReference type="ARBA" id="ARBA00022833"/>
    </source>
</evidence>
<evidence type="ECO:0000259" key="6">
    <source>
        <dbReference type="PROSITE" id="PS51265"/>
    </source>
</evidence>
<dbReference type="SMART" id="SM00586">
    <property type="entry name" value="ZnF_DBF"/>
    <property type="match status" value="1"/>
</dbReference>
<proteinExistence type="predicted"/>
<name>C5MG01_CANTT</name>
<dbReference type="InterPro" id="IPR006572">
    <property type="entry name" value="Znf_DBF"/>
</dbReference>
<dbReference type="FunFam" id="6.10.250.3410:FF:000001">
    <property type="entry name" value="Protein DBF4 homolog A"/>
    <property type="match status" value="1"/>
</dbReference>
<feature type="domain" description="DBF4-type" evidence="6">
    <location>
        <begin position="452"/>
        <end position="501"/>
    </location>
</feature>
<dbReference type="Proteomes" id="UP000002037">
    <property type="component" value="Unassembled WGS sequence"/>
</dbReference>
<reference evidence="7 8" key="1">
    <citation type="journal article" date="2009" name="Nature">
        <title>Evolution of pathogenicity and sexual reproduction in eight Candida genomes.</title>
        <authorList>
            <person name="Butler G."/>
            <person name="Rasmussen M.D."/>
            <person name="Lin M.F."/>
            <person name="Santos M.A."/>
            <person name="Sakthikumar S."/>
            <person name="Munro C.A."/>
            <person name="Rheinbay E."/>
            <person name="Grabherr M."/>
            <person name="Forche A."/>
            <person name="Reedy J.L."/>
            <person name="Agrafioti I."/>
            <person name="Arnaud M.B."/>
            <person name="Bates S."/>
            <person name="Brown A.J."/>
            <person name="Brunke S."/>
            <person name="Costanzo M.C."/>
            <person name="Fitzpatrick D.A."/>
            <person name="de Groot P.W."/>
            <person name="Harris D."/>
            <person name="Hoyer L.L."/>
            <person name="Hube B."/>
            <person name="Klis F.M."/>
            <person name="Kodira C."/>
            <person name="Lennard N."/>
            <person name="Logue M.E."/>
            <person name="Martin R."/>
            <person name="Neiman A.M."/>
            <person name="Nikolaou E."/>
            <person name="Quail M.A."/>
            <person name="Quinn J."/>
            <person name="Santos M.C."/>
            <person name="Schmitzberger F.F."/>
            <person name="Sherlock G."/>
            <person name="Shah P."/>
            <person name="Silverstein K.A."/>
            <person name="Skrzypek M.S."/>
            <person name="Soll D."/>
            <person name="Staggs R."/>
            <person name="Stansfield I."/>
            <person name="Stumpf M.P."/>
            <person name="Sudbery P.E."/>
            <person name="Srikantha T."/>
            <person name="Zeng Q."/>
            <person name="Berman J."/>
            <person name="Berriman M."/>
            <person name="Heitman J."/>
            <person name="Gow N.A."/>
            <person name="Lorenz M.C."/>
            <person name="Birren B.W."/>
            <person name="Kellis M."/>
            <person name="Cuomo C.A."/>
        </authorList>
    </citation>
    <scope>NUCLEOTIDE SEQUENCE [LARGE SCALE GENOMIC DNA]</scope>
    <source>
        <strain evidence="8">ATCC MYA-3404 / T1</strain>
    </source>
</reference>
<dbReference type="VEuPathDB" id="FungiDB:CTRG_04994"/>
<accession>C5MG01</accession>
<dbReference type="Gene3D" id="3.40.50.10190">
    <property type="entry name" value="BRCT domain"/>
    <property type="match status" value="1"/>
</dbReference>
<dbReference type="STRING" id="294747.C5MG01"/>
<dbReference type="PROSITE" id="PS51265">
    <property type="entry name" value="ZF_DBF4"/>
    <property type="match status" value="1"/>
</dbReference>
<dbReference type="PANTHER" id="PTHR15375:SF26">
    <property type="entry name" value="PROTEIN CHIFFON"/>
    <property type="match status" value="1"/>
</dbReference>
<dbReference type="GO" id="GO:0008270">
    <property type="term" value="F:zinc ion binding"/>
    <property type="evidence" value="ECO:0007669"/>
    <property type="project" value="UniProtKB-KW"/>
</dbReference>
<dbReference type="KEGG" id="ctp:CTRG_04994"/>
<evidence type="ECO:0000256" key="5">
    <source>
        <dbReference type="SAM" id="MobiDB-lite"/>
    </source>
</evidence>
<dbReference type="RefSeq" id="XP_002550696.1">
    <property type="nucleotide sequence ID" value="XM_002550650.1"/>
</dbReference>
<dbReference type="Pfam" id="PF22437">
    <property type="entry name" value="DBF4_BRCT"/>
    <property type="match status" value="1"/>
</dbReference>
<dbReference type="GO" id="GO:0031431">
    <property type="term" value="C:Dbf4-dependent protein kinase complex"/>
    <property type="evidence" value="ECO:0007669"/>
    <property type="project" value="TreeGrafter"/>
</dbReference>
<evidence type="ECO:0000313" key="7">
    <source>
        <dbReference type="EMBL" id="EER31264.1"/>
    </source>
</evidence>
<dbReference type="GO" id="GO:0043539">
    <property type="term" value="F:protein serine/threonine kinase activator activity"/>
    <property type="evidence" value="ECO:0007669"/>
    <property type="project" value="TreeGrafter"/>
</dbReference>
<dbReference type="AlphaFoldDB" id="C5MG01"/>
<dbReference type="PANTHER" id="PTHR15375">
    <property type="entry name" value="ACTIVATOR OF S-PHASE KINASE-RELATED"/>
    <property type="match status" value="1"/>
</dbReference>
<dbReference type="Pfam" id="PF08630">
    <property type="entry name" value="Dfp1_Him1_M"/>
    <property type="match status" value="1"/>
</dbReference>
<gene>
    <name evidence="7" type="ORF">CTRG_04994</name>
</gene>
<keyword evidence="8" id="KW-1185">Reference proteome</keyword>
<organism evidence="7 8">
    <name type="scientific">Candida tropicalis (strain ATCC MYA-3404 / T1)</name>
    <name type="common">Yeast</name>
    <dbReference type="NCBI Taxonomy" id="294747"/>
    <lineage>
        <taxon>Eukaryota</taxon>
        <taxon>Fungi</taxon>
        <taxon>Dikarya</taxon>
        <taxon>Ascomycota</taxon>
        <taxon>Saccharomycotina</taxon>
        <taxon>Pichiomycetes</taxon>
        <taxon>Debaryomycetaceae</taxon>
        <taxon>Candida/Lodderomyces clade</taxon>
        <taxon>Candida</taxon>
    </lineage>
</organism>
<keyword evidence="3" id="KW-0862">Zinc</keyword>
<protein>
    <recommendedName>
        <fullName evidence="6">DBF4-type domain-containing protein</fullName>
    </recommendedName>
</protein>
<sequence>MVLIEGTDNNSSNSSNLKRKYPSLAKPRQPLKETNSNIPSPNKRRKTESPSKQQPQEVQIDRNIQKSKKTQHHYVQQQKANEKLSGDEMHQWQQSWRKIMKHSVVYFEGDQQSQEYRKAHKLLRIVGCKVTPFYDNNVTIIISKRPYDDKAEYSPHDIFSNVSKGGIKVWNYDKVFRFLKNLGINIQTGVDELAVNTHTVLPPSLTNGTSTTNNDKNNLYTLLKEEKIYGSTDRDPNAKRDDLHYFSKFYLYVYDLTQMVRPIAVREWGSNYPTMRLTLDGKCPFIIDPSDQNSERKRAKRLKKFEATQVHRQALKLATFKMINGISMSIQGFTGTSTSTDKIDEDVEKEHGPEAEATVSQISEEHIFRQPLIRNSSCMQSKATEVMASGFNGASNAMAFSMDSNLNSAAAMAGGNGLGPVLSQVPSKKLNNLKRRILMKKKSVPSCERKDKVQTPGYCENCRVKYDNFDDHIASNRHRNFACDDRNFRDIDDLIAILNETKELGNISSNGDYV</sequence>
<dbReference type="EMBL" id="GG692401">
    <property type="protein sequence ID" value="EER31264.1"/>
    <property type="molecule type" value="Genomic_DNA"/>
</dbReference>
<dbReference type="SUPFAM" id="SSF52113">
    <property type="entry name" value="BRCT domain"/>
    <property type="match status" value="1"/>
</dbReference>